<dbReference type="RefSeq" id="WP_206596336.1">
    <property type="nucleotide sequence ID" value="NZ_JAFKCS010000061.1"/>
</dbReference>
<dbReference type="EMBL" id="JAFKCS010000061">
    <property type="protein sequence ID" value="MBN7822403.1"/>
    <property type="molecule type" value="Genomic_DNA"/>
</dbReference>
<evidence type="ECO:0000313" key="1">
    <source>
        <dbReference type="EMBL" id="MBN7822403.1"/>
    </source>
</evidence>
<reference evidence="1 2" key="1">
    <citation type="submission" date="2021-03" db="EMBL/GenBank/DDBJ databases">
        <title>novel species isolated from a fishpond in China.</title>
        <authorList>
            <person name="Lu H."/>
            <person name="Cai Z."/>
        </authorList>
    </citation>
    <scope>NUCLEOTIDE SEQUENCE [LARGE SCALE GENOMIC DNA]</scope>
    <source>
        <strain evidence="1 2">Y57</strain>
    </source>
</reference>
<sequence>MNDVKLALYKGKGQIGNALIRWWTRSVYSHCELVVGGYCYSSSVMDKGVRSRRVGDGEDEISLGSASWDLIDLPDADGAAVLRYFERTDPDTYGWPSLIMSQVFNRNRQVEHAAFCSEWCAAALGLPNPASYSPHTIGGLCEWLGTRAAVKSP</sequence>
<accession>A0ABS3CZ50</accession>
<protein>
    <submittedName>
        <fullName evidence="1">Uncharacterized protein</fullName>
    </submittedName>
</protein>
<name>A0ABS3CZ50_9ALTE</name>
<proteinExistence type="predicted"/>
<dbReference type="Proteomes" id="UP000663992">
    <property type="component" value="Unassembled WGS sequence"/>
</dbReference>
<organism evidence="1 2">
    <name type="scientific">Bowmanella yangjiangensis</name>
    <dbReference type="NCBI Taxonomy" id="2811230"/>
    <lineage>
        <taxon>Bacteria</taxon>
        <taxon>Pseudomonadati</taxon>
        <taxon>Pseudomonadota</taxon>
        <taxon>Gammaproteobacteria</taxon>
        <taxon>Alteromonadales</taxon>
        <taxon>Alteromonadaceae</taxon>
        <taxon>Bowmanella</taxon>
    </lineage>
</organism>
<comment type="caution">
    <text evidence="1">The sequence shown here is derived from an EMBL/GenBank/DDBJ whole genome shotgun (WGS) entry which is preliminary data.</text>
</comment>
<keyword evidence="2" id="KW-1185">Reference proteome</keyword>
<evidence type="ECO:0000313" key="2">
    <source>
        <dbReference type="Proteomes" id="UP000663992"/>
    </source>
</evidence>
<dbReference type="Gene3D" id="3.90.1720.10">
    <property type="entry name" value="endopeptidase domain like (from Nostoc punctiforme)"/>
    <property type="match status" value="1"/>
</dbReference>
<gene>
    <name evidence="1" type="ORF">J0A65_21250</name>
</gene>